<protein>
    <submittedName>
        <fullName evidence="1">Uncharacterized protein</fullName>
    </submittedName>
</protein>
<evidence type="ECO:0000313" key="1">
    <source>
        <dbReference type="EMBL" id="MBL1105121.1"/>
    </source>
</evidence>
<dbReference type="Proteomes" id="UP000621386">
    <property type="component" value="Unassembled WGS sequence"/>
</dbReference>
<reference evidence="1 2" key="1">
    <citation type="submission" date="2021-01" db="EMBL/GenBank/DDBJ databases">
        <title>WGS of actinomycetes isolated from Thailand.</title>
        <authorList>
            <person name="Thawai C."/>
        </authorList>
    </citation>
    <scope>NUCLEOTIDE SEQUENCE [LARGE SCALE GENOMIC DNA]</scope>
    <source>
        <strain evidence="1 2">CH5-8</strain>
    </source>
</reference>
<name>A0ABS1NYD4_9ACTN</name>
<accession>A0ABS1NYD4</accession>
<comment type="caution">
    <text evidence="1">The sequence shown here is derived from an EMBL/GenBank/DDBJ whole genome shotgun (WGS) entry which is preliminary data.</text>
</comment>
<evidence type="ECO:0000313" key="2">
    <source>
        <dbReference type="Proteomes" id="UP000621386"/>
    </source>
</evidence>
<gene>
    <name evidence="1" type="ORF">JK361_11050</name>
</gene>
<keyword evidence="2" id="KW-1185">Reference proteome</keyword>
<proteinExistence type="predicted"/>
<dbReference type="EMBL" id="JAERRH010000003">
    <property type="protein sequence ID" value="MBL1105121.1"/>
    <property type="molecule type" value="Genomic_DNA"/>
</dbReference>
<sequence>MPSSRDLLGDALSAVQTAIDNLVKAVTDGLDQLLSSADDVVSGLVDLLTSVLGGDLPTNTLAGLPSPAALPSLPTTD</sequence>
<organism evidence="1 2">
    <name type="scientific">Streptomyces musisoli</name>
    <dbReference type="NCBI Taxonomy" id="2802280"/>
    <lineage>
        <taxon>Bacteria</taxon>
        <taxon>Bacillati</taxon>
        <taxon>Actinomycetota</taxon>
        <taxon>Actinomycetes</taxon>
        <taxon>Kitasatosporales</taxon>
        <taxon>Streptomycetaceae</taxon>
        <taxon>Streptomyces</taxon>
    </lineage>
</organism>